<dbReference type="RefSeq" id="WP_135955768.1">
    <property type="nucleotide sequence ID" value="NZ_JABCKY010000008.1"/>
</dbReference>
<dbReference type="GO" id="GO:0046677">
    <property type="term" value="P:response to antibiotic"/>
    <property type="evidence" value="ECO:0007669"/>
    <property type="project" value="InterPro"/>
</dbReference>
<evidence type="ECO:0000313" key="1">
    <source>
        <dbReference type="EMBL" id="NMT65026.1"/>
    </source>
</evidence>
<dbReference type="InterPro" id="IPR014622">
    <property type="entry name" value="UCP036794_erythomycin"/>
</dbReference>
<comment type="caution">
    <text evidence="1">The sequence shown here is derived from an EMBL/GenBank/DDBJ whole genome shotgun (WGS) entry which is preliminary data.</text>
</comment>
<dbReference type="AlphaFoldDB" id="A0A7Y0RF23"/>
<evidence type="ECO:0000313" key="2">
    <source>
        <dbReference type="Proteomes" id="UP000567186"/>
    </source>
</evidence>
<dbReference type="Proteomes" id="UP000567186">
    <property type="component" value="Unassembled WGS sequence"/>
</dbReference>
<gene>
    <name evidence="1" type="ORF">HIU99_15680</name>
</gene>
<dbReference type="CDD" id="cd14728">
    <property type="entry name" value="Ere-like"/>
    <property type="match status" value="1"/>
</dbReference>
<dbReference type="PIRSF" id="PIRSF036794">
    <property type="entry name" value="UCP_erythr_ester"/>
    <property type="match status" value="1"/>
</dbReference>
<proteinExistence type="predicted"/>
<accession>A0A7Y0RF23</accession>
<sequence>MTENTDHQWNELKQSLVPLQNRPEDYAPLLQLSRNKSLILLGEATHGTQEFYKTRAEITKRLILEQGLQAVAVEADWPAAYRVNRYIQGLGEDTSAQQALGDFQRFPLWMWRNTVIVEFVEWLREHNDSVSAERRVGFYGLDMYSLYESIDAVLSYLDKVDAEAAEEARRQYGCLEQVTDEQQYGLGVATGRLPSCEDEVVAQLVELRRKAPDYVRQDGMLARDEQFQAEQNARLVRNAENYYRAMFGDRVSTWNLRDEHMTDTLSALREHLSARSGEPAKLAVWEHNSHLGDARATQMGRGGEHNVGQLSRQRFGSEVLLVGFTTYGGAVSAASSWGGKVEHKAVREALPESYEYLFHQTGEAAFFLELGERTPAILRSPRLERAIGVLYLPRSERQSHYFFCELARQFDAVFHFDRTHALEPLDNASQWARETPETYPFGV</sequence>
<dbReference type="Gene3D" id="3.40.1660.10">
    <property type="entry name" value="EreA-like (biosynthetic domain)"/>
    <property type="match status" value="1"/>
</dbReference>
<dbReference type="PANTHER" id="PTHR31299:SF0">
    <property type="entry name" value="ESTERASE, PUTATIVE (AFU_ORTHOLOGUE AFUA_1G05850)-RELATED"/>
    <property type="match status" value="1"/>
</dbReference>
<dbReference type="Gene3D" id="3.30.1870.10">
    <property type="entry name" value="EreA-like, domain 2"/>
    <property type="match status" value="1"/>
</dbReference>
<name>A0A7Y0RF23_9GAMM</name>
<dbReference type="OrthoDB" id="9810066at2"/>
<dbReference type="InterPro" id="IPR052036">
    <property type="entry name" value="Hydrolase/PRTase-associated"/>
</dbReference>
<protein>
    <submittedName>
        <fullName evidence="1">Erythromycin esterase family protein</fullName>
    </submittedName>
</protein>
<reference evidence="1 2" key="1">
    <citation type="submission" date="2020-04" db="EMBL/GenBank/DDBJ databases">
        <title>Marinobacter oceani sp. nov., isolated from marine solar saltern.</title>
        <authorList>
            <person name="Chen X.-Y."/>
        </authorList>
    </citation>
    <scope>NUCLEOTIDE SEQUENCE [LARGE SCALE GENOMIC DNA]</scope>
    <source>
        <strain evidence="1 2">W62</strain>
    </source>
</reference>
<dbReference type="SUPFAM" id="SSF159501">
    <property type="entry name" value="EreA/ChaN-like"/>
    <property type="match status" value="1"/>
</dbReference>
<dbReference type="InterPro" id="IPR007815">
    <property type="entry name" value="Emycin_Estase"/>
</dbReference>
<dbReference type="EMBL" id="JABCKY010000008">
    <property type="protein sequence ID" value="NMT65026.1"/>
    <property type="molecule type" value="Genomic_DNA"/>
</dbReference>
<organism evidence="1 2">
    <name type="scientific">Marinobacter orientalis</name>
    <dbReference type="NCBI Taxonomy" id="1928859"/>
    <lineage>
        <taxon>Bacteria</taxon>
        <taxon>Pseudomonadati</taxon>
        <taxon>Pseudomonadota</taxon>
        <taxon>Gammaproteobacteria</taxon>
        <taxon>Pseudomonadales</taxon>
        <taxon>Marinobacteraceae</taxon>
        <taxon>Marinobacter</taxon>
    </lineage>
</organism>
<dbReference type="Gene3D" id="1.20.1440.30">
    <property type="entry name" value="Biosynthetic Protein domain"/>
    <property type="match status" value="1"/>
</dbReference>
<dbReference type="Pfam" id="PF05139">
    <property type="entry name" value="Erythro_esteras"/>
    <property type="match status" value="1"/>
</dbReference>
<dbReference type="PANTHER" id="PTHR31299">
    <property type="entry name" value="ESTERASE, PUTATIVE (AFU_ORTHOLOGUE AFUA_1G05850)-RELATED"/>
    <property type="match status" value="1"/>
</dbReference>
<keyword evidence="2" id="KW-1185">Reference proteome</keyword>